<dbReference type="RefSeq" id="WP_074239722.1">
    <property type="nucleotide sequence ID" value="NZ_FSRA01000001.1"/>
</dbReference>
<dbReference type="InterPro" id="IPR040758">
    <property type="entry name" value="PrmC_N"/>
</dbReference>
<gene>
    <name evidence="8" type="ORF">SAMN04488055_2683</name>
</gene>
<keyword evidence="4" id="KW-0949">S-adenosyl-L-methionine</keyword>
<reference evidence="8 9" key="1">
    <citation type="submission" date="2016-11" db="EMBL/GenBank/DDBJ databases">
        <authorList>
            <person name="Jaros S."/>
            <person name="Januszkiewicz K."/>
            <person name="Wedrychowicz H."/>
        </authorList>
    </citation>
    <scope>NUCLEOTIDE SEQUENCE [LARGE SCALE GENOMIC DNA]</scope>
    <source>
        <strain evidence="8 9">DSM 24787</strain>
    </source>
</reference>
<name>A0A1N6GBA9_9BACT</name>
<evidence type="ECO:0000256" key="3">
    <source>
        <dbReference type="ARBA" id="ARBA00022679"/>
    </source>
</evidence>
<evidence type="ECO:0000313" key="8">
    <source>
        <dbReference type="EMBL" id="SIO04840.1"/>
    </source>
</evidence>
<dbReference type="CDD" id="cd02440">
    <property type="entry name" value="AdoMet_MTases"/>
    <property type="match status" value="1"/>
</dbReference>
<evidence type="ECO:0000313" key="9">
    <source>
        <dbReference type="Proteomes" id="UP000185003"/>
    </source>
</evidence>
<dbReference type="EMBL" id="FSRA01000001">
    <property type="protein sequence ID" value="SIO04840.1"/>
    <property type="molecule type" value="Genomic_DNA"/>
</dbReference>
<dbReference type="GO" id="GO:0102559">
    <property type="term" value="F:peptide chain release factor N(5)-glutamine methyltransferase activity"/>
    <property type="evidence" value="ECO:0007669"/>
    <property type="project" value="UniProtKB-EC"/>
</dbReference>
<dbReference type="PANTHER" id="PTHR18895:SF74">
    <property type="entry name" value="MTRF1L RELEASE FACTOR GLUTAMINE METHYLTRANSFERASE"/>
    <property type="match status" value="1"/>
</dbReference>
<dbReference type="Gene3D" id="1.10.8.10">
    <property type="entry name" value="DNA helicase RuvA subunit, C-terminal domain"/>
    <property type="match status" value="1"/>
</dbReference>
<dbReference type="Proteomes" id="UP000185003">
    <property type="component" value="Unassembled WGS sequence"/>
</dbReference>
<evidence type="ECO:0000259" key="6">
    <source>
        <dbReference type="Pfam" id="PF05175"/>
    </source>
</evidence>
<protein>
    <recommendedName>
        <fullName evidence="1">peptide chain release factor N(5)-glutamine methyltransferase</fullName>
        <ecNumber evidence="1">2.1.1.297</ecNumber>
    </recommendedName>
</protein>
<dbReference type="OrthoDB" id="9800643at2"/>
<dbReference type="Gene3D" id="3.40.50.150">
    <property type="entry name" value="Vaccinia Virus protein VP39"/>
    <property type="match status" value="1"/>
</dbReference>
<dbReference type="InterPro" id="IPR029063">
    <property type="entry name" value="SAM-dependent_MTases_sf"/>
</dbReference>
<dbReference type="InterPro" id="IPR004556">
    <property type="entry name" value="HemK-like"/>
</dbReference>
<dbReference type="AlphaFoldDB" id="A0A1N6GBA9"/>
<keyword evidence="9" id="KW-1185">Reference proteome</keyword>
<dbReference type="Pfam" id="PF17827">
    <property type="entry name" value="PrmC_N"/>
    <property type="match status" value="1"/>
</dbReference>
<sequence length="284" mass="31973">MTIQTAFAGLVAAITPLYDNREAANIAHLVMEHITGLGKLDRVFHKDSDLSAPQEAQYQQAMTALLEHRPVQHITGKSWFYGMELLVNEQVLIPRPETEELVEWILLDHPAQPAWRLLDIGTGSGCIPIALKKQWPAADMWAMDVSPSALAIATKNAGLQHTPIRFIPQDVLATDASKVLPSLNIIVSNPPYIRESERANMQEQVEAFEPSIALFVPDNDPLLFYRRIARLAKEKLEHGGKLYFEINEALGKEVVEMLEEEGFREAKLKQDMFGKDRMVRAVKK</sequence>
<dbReference type="PANTHER" id="PTHR18895">
    <property type="entry name" value="HEMK METHYLTRANSFERASE"/>
    <property type="match status" value="1"/>
</dbReference>
<dbReference type="GO" id="GO:0003676">
    <property type="term" value="F:nucleic acid binding"/>
    <property type="evidence" value="ECO:0007669"/>
    <property type="project" value="InterPro"/>
</dbReference>
<dbReference type="Pfam" id="PF05175">
    <property type="entry name" value="MTS"/>
    <property type="match status" value="1"/>
</dbReference>
<dbReference type="InterPro" id="IPR002052">
    <property type="entry name" value="DNA_methylase_N6_adenine_CS"/>
</dbReference>
<dbReference type="GO" id="GO:0032259">
    <property type="term" value="P:methylation"/>
    <property type="evidence" value="ECO:0007669"/>
    <property type="project" value="UniProtKB-KW"/>
</dbReference>
<comment type="catalytic activity">
    <reaction evidence="5">
        <text>L-glutaminyl-[peptide chain release factor] + S-adenosyl-L-methionine = N(5)-methyl-L-glutaminyl-[peptide chain release factor] + S-adenosyl-L-homocysteine + H(+)</text>
        <dbReference type="Rhea" id="RHEA:42896"/>
        <dbReference type="Rhea" id="RHEA-COMP:10271"/>
        <dbReference type="Rhea" id="RHEA-COMP:10272"/>
        <dbReference type="ChEBI" id="CHEBI:15378"/>
        <dbReference type="ChEBI" id="CHEBI:30011"/>
        <dbReference type="ChEBI" id="CHEBI:57856"/>
        <dbReference type="ChEBI" id="CHEBI:59789"/>
        <dbReference type="ChEBI" id="CHEBI:61891"/>
        <dbReference type="EC" id="2.1.1.297"/>
    </reaction>
</comment>
<dbReference type="PROSITE" id="PS00092">
    <property type="entry name" value="N6_MTASE"/>
    <property type="match status" value="1"/>
</dbReference>
<feature type="domain" description="Methyltransferase small" evidence="6">
    <location>
        <begin position="112"/>
        <end position="197"/>
    </location>
</feature>
<evidence type="ECO:0000256" key="2">
    <source>
        <dbReference type="ARBA" id="ARBA00022603"/>
    </source>
</evidence>
<evidence type="ECO:0000259" key="7">
    <source>
        <dbReference type="Pfam" id="PF17827"/>
    </source>
</evidence>
<dbReference type="InterPro" id="IPR019874">
    <property type="entry name" value="RF_methyltr_PrmC"/>
</dbReference>
<evidence type="ECO:0000256" key="1">
    <source>
        <dbReference type="ARBA" id="ARBA00012771"/>
    </source>
</evidence>
<organism evidence="8 9">
    <name type="scientific">Chitinophaga niabensis</name>
    <dbReference type="NCBI Taxonomy" id="536979"/>
    <lineage>
        <taxon>Bacteria</taxon>
        <taxon>Pseudomonadati</taxon>
        <taxon>Bacteroidota</taxon>
        <taxon>Chitinophagia</taxon>
        <taxon>Chitinophagales</taxon>
        <taxon>Chitinophagaceae</taxon>
        <taxon>Chitinophaga</taxon>
    </lineage>
</organism>
<feature type="domain" description="Release factor glutamine methyltransferase N-terminal" evidence="7">
    <location>
        <begin position="21"/>
        <end position="76"/>
    </location>
</feature>
<proteinExistence type="predicted"/>
<dbReference type="SUPFAM" id="SSF53335">
    <property type="entry name" value="S-adenosyl-L-methionine-dependent methyltransferases"/>
    <property type="match status" value="1"/>
</dbReference>
<keyword evidence="3 8" id="KW-0808">Transferase</keyword>
<dbReference type="InterPro" id="IPR007848">
    <property type="entry name" value="Small_mtfrase_dom"/>
</dbReference>
<accession>A0A1N6GBA9</accession>
<dbReference type="NCBIfam" id="TIGR00536">
    <property type="entry name" value="hemK_fam"/>
    <property type="match status" value="1"/>
</dbReference>
<dbReference type="NCBIfam" id="TIGR03534">
    <property type="entry name" value="RF_mod_PrmC"/>
    <property type="match status" value="1"/>
</dbReference>
<dbReference type="InterPro" id="IPR050320">
    <property type="entry name" value="N5-glutamine_MTase"/>
</dbReference>
<dbReference type="EC" id="2.1.1.297" evidence="1"/>
<evidence type="ECO:0000256" key="5">
    <source>
        <dbReference type="ARBA" id="ARBA00048391"/>
    </source>
</evidence>
<evidence type="ECO:0000256" key="4">
    <source>
        <dbReference type="ARBA" id="ARBA00022691"/>
    </source>
</evidence>
<keyword evidence="2 8" id="KW-0489">Methyltransferase</keyword>
<dbReference type="STRING" id="536979.SAMN04488055_2683"/>